<dbReference type="InterPro" id="IPR047641">
    <property type="entry name" value="ABC_transpr_MalK/UgpC-like"/>
</dbReference>
<gene>
    <name evidence="9" type="primary">ugpC</name>
    <name evidence="9" type="ORF">LWF01_12355</name>
</gene>
<dbReference type="PROSITE" id="PS00211">
    <property type="entry name" value="ABC_TRANSPORTER_1"/>
    <property type="match status" value="1"/>
</dbReference>
<evidence type="ECO:0000256" key="7">
    <source>
        <dbReference type="SAM" id="MobiDB-lite"/>
    </source>
</evidence>
<dbReference type="RefSeq" id="WP_349637682.1">
    <property type="nucleotide sequence ID" value="NZ_CP090958.1"/>
</dbReference>
<dbReference type="Gene3D" id="3.40.50.300">
    <property type="entry name" value="P-loop containing nucleotide triphosphate hydrolases"/>
    <property type="match status" value="1"/>
</dbReference>
<evidence type="ECO:0000259" key="8">
    <source>
        <dbReference type="PROSITE" id="PS50893"/>
    </source>
</evidence>
<keyword evidence="1" id="KW-0813">Transport</keyword>
<keyword evidence="3" id="KW-0547">Nucleotide-binding</keyword>
<dbReference type="NCBIfam" id="NF008653">
    <property type="entry name" value="PRK11650.1"/>
    <property type="match status" value="1"/>
</dbReference>
<feature type="region of interest" description="Disordered" evidence="7">
    <location>
        <begin position="403"/>
        <end position="424"/>
    </location>
</feature>
<dbReference type="SUPFAM" id="SSF52540">
    <property type="entry name" value="P-loop containing nucleoside triphosphate hydrolases"/>
    <property type="match status" value="1"/>
</dbReference>
<evidence type="ECO:0000256" key="1">
    <source>
        <dbReference type="ARBA" id="ARBA00022448"/>
    </source>
</evidence>
<dbReference type="InterPro" id="IPR027417">
    <property type="entry name" value="P-loop_NTPase"/>
</dbReference>
<accession>A0ABY8QR50</accession>
<dbReference type="Pfam" id="PF00005">
    <property type="entry name" value="ABC_tran"/>
    <property type="match status" value="1"/>
</dbReference>
<dbReference type="InterPro" id="IPR040582">
    <property type="entry name" value="OB_MalK-like"/>
</dbReference>
<keyword evidence="4 9" id="KW-0067">ATP-binding</keyword>
<reference evidence="9 10" key="1">
    <citation type="submission" date="2023-05" db="EMBL/GenBank/DDBJ databases">
        <title>Lithophilousrod everest ZFBP1038 complete genpme.</title>
        <authorList>
            <person name="Tian M."/>
        </authorList>
    </citation>
    <scope>NUCLEOTIDE SEQUENCE [LARGE SCALE GENOMIC DNA]</scope>
    <source>
        <strain evidence="9 10">ZFBP1038</strain>
    </source>
</reference>
<protein>
    <submittedName>
        <fullName evidence="9">Sn-glycerol-3-phosphate ABC transporter ATP-binding protein UgpC</fullName>
    </submittedName>
</protein>
<dbReference type="InterPro" id="IPR015855">
    <property type="entry name" value="ABC_transpr_MalK-like"/>
</dbReference>
<dbReference type="PANTHER" id="PTHR43875:SF15">
    <property type="entry name" value="TREHALOSE IMPORT ATP-BINDING PROTEIN SUGC"/>
    <property type="match status" value="1"/>
</dbReference>
<evidence type="ECO:0000313" key="10">
    <source>
        <dbReference type="Proteomes" id="UP001209083"/>
    </source>
</evidence>
<dbReference type="SUPFAM" id="SSF50331">
    <property type="entry name" value="MOP-like"/>
    <property type="match status" value="1"/>
</dbReference>
<dbReference type="InterPro" id="IPR008995">
    <property type="entry name" value="Mo/tungstate-bd_C_term_dom"/>
</dbReference>
<feature type="domain" description="ABC transporter" evidence="8">
    <location>
        <begin position="4"/>
        <end position="237"/>
    </location>
</feature>
<sequence length="424" mass="46642">MAEIKLQNLVKKYGDGFPAVNDVSLDIADGEFVILVGPSGSGKSTLLRMVVGLEDISEGELLIDGERTNEKAPRDRGLAMVFQNYALYPHLTVFENIAFPLRLGKKKVAESEIKRKVEEAASLLELGEHLQRKPANLSGGQRQRVAMGRAIVRDAKAFLFDEPLSNLDAKLRGQMRTEISRMQRRLATTTLYVTHDQTEAMTLGDKVAVLKRGVLQQYASPQELYEQPVNLFVAGFIGSPPMNFLPAKANSEALQTPLGDIPVSEGLAARLKNASDVVIVGIRPEHFEDLSTVEEQKAKTGATFDARVDVTEWLGNELYAYIPFDTDPTVQEALDELDRDLDGESMRNQVAATLDASSKVREGGEVTLWFDPRRVMVFDPATGENLTRNEDLAAQLAQESEELRKQALERAQQNGTAKAASTAG</sequence>
<dbReference type="InterPro" id="IPR017871">
    <property type="entry name" value="ABC_transporter-like_CS"/>
</dbReference>
<evidence type="ECO:0000313" key="9">
    <source>
        <dbReference type="EMBL" id="WGW10900.1"/>
    </source>
</evidence>
<keyword evidence="2" id="KW-1003">Cell membrane</keyword>
<dbReference type="EMBL" id="CP090958">
    <property type="protein sequence ID" value="WGW10900.1"/>
    <property type="molecule type" value="Genomic_DNA"/>
</dbReference>
<evidence type="ECO:0000256" key="5">
    <source>
        <dbReference type="ARBA" id="ARBA00022967"/>
    </source>
</evidence>
<proteinExistence type="predicted"/>
<dbReference type="Proteomes" id="UP001209083">
    <property type="component" value="Chromosome"/>
</dbReference>
<keyword evidence="10" id="KW-1185">Reference proteome</keyword>
<dbReference type="Gene3D" id="2.40.50.100">
    <property type="match status" value="1"/>
</dbReference>
<dbReference type="PROSITE" id="PS50893">
    <property type="entry name" value="ABC_TRANSPORTER_2"/>
    <property type="match status" value="1"/>
</dbReference>
<organism evidence="9 10">
    <name type="scientific">Saxibacter everestensis</name>
    <dbReference type="NCBI Taxonomy" id="2909229"/>
    <lineage>
        <taxon>Bacteria</taxon>
        <taxon>Bacillati</taxon>
        <taxon>Actinomycetota</taxon>
        <taxon>Actinomycetes</taxon>
        <taxon>Micrococcales</taxon>
        <taxon>Brevibacteriaceae</taxon>
        <taxon>Saxibacter</taxon>
    </lineage>
</organism>
<dbReference type="InterPro" id="IPR003593">
    <property type="entry name" value="AAA+_ATPase"/>
</dbReference>
<dbReference type="GO" id="GO:0005524">
    <property type="term" value="F:ATP binding"/>
    <property type="evidence" value="ECO:0007669"/>
    <property type="project" value="UniProtKB-KW"/>
</dbReference>
<evidence type="ECO:0000256" key="6">
    <source>
        <dbReference type="ARBA" id="ARBA00023136"/>
    </source>
</evidence>
<evidence type="ECO:0000256" key="2">
    <source>
        <dbReference type="ARBA" id="ARBA00022475"/>
    </source>
</evidence>
<evidence type="ECO:0000256" key="3">
    <source>
        <dbReference type="ARBA" id="ARBA00022741"/>
    </source>
</evidence>
<name>A0ABY8QR50_9MICO</name>
<keyword evidence="6" id="KW-0472">Membrane</keyword>
<dbReference type="InterPro" id="IPR003439">
    <property type="entry name" value="ABC_transporter-like_ATP-bd"/>
</dbReference>
<evidence type="ECO:0000256" key="4">
    <source>
        <dbReference type="ARBA" id="ARBA00022840"/>
    </source>
</evidence>
<keyword evidence="5" id="KW-1278">Translocase</keyword>
<dbReference type="SMART" id="SM00382">
    <property type="entry name" value="AAA"/>
    <property type="match status" value="1"/>
</dbReference>
<dbReference type="CDD" id="cd03301">
    <property type="entry name" value="ABC_MalK_N"/>
    <property type="match status" value="1"/>
</dbReference>
<dbReference type="Pfam" id="PF17912">
    <property type="entry name" value="OB_MalK"/>
    <property type="match status" value="1"/>
</dbReference>
<dbReference type="PANTHER" id="PTHR43875">
    <property type="entry name" value="MALTODEXTRIN IMPORT ATP-BINDING PROTEIN MSMX"/>
    <property type="match status" value="1"/>
</dbReference>